<name>A0ACB9YZS5_9PEZI</name>
<accession>A0ACB9YZS5</accession>
<reference evidence="1 2" key="1">
    <citation type="journal article" date="2022" name="New Phytol.">
        <title>Ecological generalism drives hyperdiversity of secondary metabolite gene clusters in xylarialean endophytes.</title>
        <authorList>
            <person name="Franco M.E.E."/>
            <person name="Wisecaver J.H."/>
            <person name="Arnold A.E."/>
            <person name="Ju Y.M."/>
            <person name="Slot J.C."/>
            <person name="Ahrendt S."/>
            <person name="Moore L.P."/>
            <person name="Eastman K.E."/>
            <person name="Scott K."/>
            <person name="Konkel Z."/>
            <person name="Mondo S.J."/>
            <person name="Kuo A."/>
            <person name="Hayes R.D."/>
            <person name="Haridas S."/>
            <person name="Andreopoulos B."/>
            <person name="Riley R."/>
            <person name="LaButti K."/>
            <person name="Pangilinan J."/>
            <person name="Lipzen A."/>
            <person name="Amirebrahimi M."/>
            <person name="Yan J."/>
            <person name="Adam C."/>
            <person name="Keymanesh K."/>
            <person name="Ng V."/>
            <person name="Louie K."/>
            <person name="Northen T."/>
            <person name="Drula E."/>
            <person name="Henrissat B."/>
            <person name="Hsieh H.M."/>
            <person name="Youens-Clark K."/>
            <person name="Lutzoni F."/>
            <person name="Miadlikowska J."/>
            <person name="Eastwood D.C."/>
            <person name="Hamelin R.C."/>
            <person name="Grigoriev I.V."/>
            <person name="U'Ren J.M."/>
        </authorList>
    </citation>
    <scope>NUCLEOTIDE SEQUENCE [LARGE SCALE GENOMIC DNA]</scope>
    <source>
        <strain evidence="1 2">CBS 119005</strain>
    </source>
</reference>
<dbReference type="EMBL" id="MU393478">
    <property type="protein sequence ID" value="KAI4864966.1"/>
    <property type="molecule type" value="Genomic_DNA"/>
</dbReference>
<proteinExistence type="predicted"/>
<sequence length="70" mass="7873">MPGSFYPFPVWIITWASLITLATIYRLQATSLKPTSLPGFRLNPGAGGREQPVYRVRHRSGLVRENLLCT</sequence>
<gene>
    <name evidence="1" type="ORF">F4820DRAFT_421773</name>
</gene>
<dbReference type="Proteomes" id="UP001497700">
    <property type="component" value="Unassembled WGS sequence"/>
</dbReference>
<evidence type="ECO:0000313" key="2">
    <source>
        <dbReference type="Proteomes" id="UP001497700"/>
    </source>
</evidence>
<comment type="caution">
    <text evidence="1">The sequence shown here is derived from an EMBL/GenBank/DDBJ whole genome shotgun (WGS) entry which is preliminary data.</text>
</comment>
<keyword evidence="2" id="KW-1185">Reference proteome</keyword>
<organism evidence="1 2">
    <name type="scientific">Hypoxylon rubiginosum</name>
    <dbReference type="NCBI Taxonomy" id="110542"/>
    <lineage>
        <taxon>Eukaryota</taxon>
        <taxon>Fungi</taxon>
        <taxon>Dikarya</taxon>
        <taxon>Ascomycota</taxon>
        <taxon>Pezizomycotina</taxon>
        <taxon>Sordariomycetes</taxon>
        <taxon>Xylariomycetidae</taxon>
        <taxon>Xylariales</taxon>
        <taxon>Hypoxylaceae</taxon>
        <taxon>Hypoxylon</taxon>
    </lineage>
</organism>
<evidence type="ECO:0000313" key="1">
    <source>
        <dbReference type="EMBL" id="KAI4864966.1"/>
    </source>
</evidence>
<protein>
    <submittedName>
        <fullName evidence="1">Uncharacterized protein</fullName>
    </submittedName>
</protein>